<reference evidence="1" key="2">
    <citation type="submission" date="2016-06" db="EMBL/GenBank/DDBJ databases">
        <title>The genome of a short-lived fish provides insights into sex chromosome evolution and the genetic control of aging.</title>
        <authorList>
            <person name="Reichwald K."/>
            <person name="Felder M."/>
            <person name="Petzold A."/>
            <person name="Koch P."/>
            <person name="Groth M."/>
            <person name="Platzer M."/>
        </authorList>
    </citation>
    <scope>NUCLEOTIDE SEQUENCE</scope>
    <source>
        <tissue evidence="1">Brain</tissue>
    </source>
</reference>
<dbReference type="EMBL" id="HADW01019093">
    <property type="protein sequence ID" value="SBP20493.1"/>
    <property type="molecule type" value="Transcribed_RNA"/>
</dbReference>
<dbReference type="AlphaFoldDB" id="A0A1A7XR69"/>
<organism evidence="1">
    <name type="scientific">Iconisemion striatum</name>
    <dbReference type="NCBI Taxonomy" id="60296"/>
    <lineage>
        <taxon>Eukaryota</taxon>
        <taxon>Metazoa</taxon>
        <taxon>Chordata</taxon>
        <taxon>Craniata</taxon>
        <taxon>Vertebrata</taxon>
        <taxon>Euteleostomi</taxon>
        <taxon>Actinopterygii</taxon>
        <taxon>Neopterygii</taxon>
        <taxon>Teleostei</taxon>
        <taxon>Neoteleostei</taxon>
        <taxon>Acanthomorphata</taxon>
        <taxon>Ovalentaria</taxon>
        <taxon>Atherinomorphae</taxon>
        <taxon>Cyprinodontiformes</taxon>
        <taxon>Nothobranchiidae</taxon>
        <taxon>Iconisemion</taxon>
    </lineage>
</organism>
<feature type="non-terminal residue" evidence="1">
    <location>
        <position position="34"/>
    </location>
</feature>
<reference evidence="1" key="1">
    <citation type="submission" date="2016-05" db="EMBL/GenBank/DDBJ databases">
        <authorList>
            <person name="Lavstsen T."/>
            <person name="Jespersen J.S."/>
        </authorList>
    </citation>
    <scope>NUCLEOTIDE SEQUENCE</scope>
    <source>
        <tissue evidence="1">Brain</tissue>
    </source>
</reference>
<feature type="non-terminal residue" evidence="1">
    <location>
        <position position="1"/>
    </location>
</feature>
<gene>
    <name evidence="1" type="primary">Nfu_g_1_011325</name>
</gene>
<protein>
    <submittedName>
        <fullName evidence="1">Uncharacterized protein</fullName>
    </submittedName>
</protein>
<evidence type="ECO:0000313" key="1">
    <source>
        <dbReference type="EMBL" id="SBP20493.1"/>
    </source>
</evidence>
<sequence length="34" mass="3703">VVLGGGVGVSDAPVSGSRRQLEEKVIDMYIKTRW</sequence>
<name>A0A1A7XR69_9TELE</name>
<accession>A0A1A7XR69</accession>
<proteinExistence type="predicted"/>